<accession>A0A2V1D1Z0</accession>
<dbReference type="InterPro" id="IPR050261">
    <property type="entry name" value="FrsA_esterase"/>
</dbReference>
<dbReference type="InterPro" id="IPR029058">
    <property type="entry name" value="AB_hydrolase_fold"/>
</dbReference>
<evidence type="ECO:0000313" key="3">
    <source>
        <dbReference type="Proteomes" id="UP000244855"/>
    </source>
</evidence>
<dbReference type="PANTHER" id="PTHR22946">
    <property type="entry name" value="DIENELACTONE HYDROLASE DOMAIN-CONTAINING PROTEIN-RELATED"/>
    <property type="match status" value="1"/>
</dbReference>
<dbReference type="PANTHER" id="PTHR22946:SF13">
    <property type="entry name" value="ALPHA_BETA HYDROLASE PSOB"/>
    <property type="match status" value="1"/>
</dbReference>
<proteinExistence type="predicted"/>
<dbReference type="Gene3D" id="3.40.50.1820">
    <property type="entry name" value="alpha/beta hydrolase"/>
    <property type="match status" value="1"/>
</dbReference>
<dbReference type="SUPFAM" id="SSF53474">
    <property type="entry name" value="alpha/beta-Hydrolases"/>
    <property type="match status" value="1"/>
</dbReference>
<name>A0A2V1D1Z0_9PLEO</name>
<organism evidence="2 3">
    <name type="scientific">Periconia macrospinosa</name>
    <dbReference type="NCBI Taxonomy" id="97972"/>
    <lineage>
        <taxon>Eukaryota</taxon>
        <taxon>Fungi</taxon>
        <taxon>Dikarya</taxon>
        <taxon>Ascomycota</taxon>
        <taxon>Pezizomycotina</taxon>
        <taxon>Dothideomycetes</taxon>
        <taxon>Pleosporomycetidae</taxon>
        <taxon>Pleosporales</taxon>
        <taxon>Massarineae</taxon>
        <taxon>Periconiaceae</taxon>
        <taxon>Periconia</taxon>
    </lineage>
</organism>
<reference evidence="2 3" key="1">
    <citation type="journal article" date="2018" name="Sci. Rep.">
        <title>Comparative genomics provides insights into the lifestyle and reveals functional heterogeneity of dark septate endophytic fungi.</title>
        <authorList>
            <person name="Knapp D.G."/>
            <person name="Nemeth J.B."/>
            <person name="Barry K."/>
            <person name="Hainaut M."/>
            <person name="Henrissat B."/>
            <person name="Johnson J."/>
            <person name="Kuo A."/>
            <person name="Lim J.H.P."/>
            <person name="Lipzen A."/>
            <person name="Nolan M."/>
            <person name="Ohm R.A."/>
            <person name="Tamas L."/>
            <person name="Grigoriev I.V."/>
            <person name="Spatafora J.W."/>
            <person name="Nagy L.G."/>
            <person name="Kovacs G.M."/>
        </authorList>
    </citation>
    <scope>NUCLEOTIDE SEQUENCE [LARGE SCALE GENOMIC DNA]</scope>
    <source>
        <strain evidence="2 3">DSE2036</strain>
    </source>
</reference>
<keyword evidence="3" id="KW-1185">Reference proteome</keyword>
<keyword evidence="1 2" id="KW-0378">Hydrolase</keyword>
<evidence type="ECO:0000256" key="1">
    <source>
        <dbReference type="ARBA" id="ARBA00022801"/>
    </source>
</evidence>
<dbReference type="STRING" id="97972.A0A2V1D1Z0"/>
<protein>
    <submittedName>
        <fullName evidence="2">Alpha/beta-hydrolase</fullName>
    </submittedName>
</protein>
<dbReference type="AlphaFoldDB" id="A0A2V1D1Z0"/>
<dbReference type="Pfam" id="PF06500">
    <property type="entry name" value="FrsA-like"/>
    <property type="match status" value="1"/>
</dbReference>
<dbReference type="InterPro" id="IPR010520">
    <property type="entry name" value="FrsA-like"/>
</dbReference>
<dbReference type="GO" id="GO:0016787">
    <property type="term" value="F:hydrolase activity"/>
    <property type="evidence" value="ECO:0007669"/>
    <property type="project" value="UniProtKB-KW"/>
</dbReference>
<gene>
    <name evidence="2" type="ORF">DM02DRAFT_545384</name>
</gene>
<sequence>MYEFYKGAEFFNFELTRILGAAPSGGCDIAEFLDALAQIKLNDAKSWQQAWTKQANKVEKLANDALATGQKTTARDAFLRASNYFRASQYLTFERETKLRILERSIANFECAIPLLDYLVEPIEVAHEGLKLPGRLYLPNDKQRVSDKTPVVIVCGGADSTKEELHFITGAAGPPNGYAMVLFDGPGQGISLLRDQTVQRPDWEAVTSSVLQYLAAYATANPDAALDMERVAIMGASMGGYYSLRSASDPRIKACVAIDAFYDLFDLVTVRQPKLFMSLWLGGWIPDGVINTLTQLQGRVDFQSQWEVWCSSTIFGLQAPSDVMRKTKEYTFRLPGGGELLDTVKYPVLVSGAAHSLYFKPEVASGKIFECLGHLEECEKEVWVPEEPAEGGLQAKVGAWALMQYRTFKFLDKHFKIRRK</sequence>
<dbReference type="EMBL" id="KZ805808">
    <property type="protein sequence ID" value="PVH91649.1"/>
    <property type="molecule type" value="Genomic_DNA"/>
</dbReference>
<evidence type="ECO:0000313" key="2">
    <source>
        <dbReference type="EMBL" id="PVH91649.1"/>
    </source>
</evidence>
<dbReference type="Gene3D" id="1.20.1440.110">
    <property type="entry name" value="acylaminoacyl peptidase"/>
    <property type="match status" value="1"/>
</dbReference>
<dbReference type="OrthoDB" id="249703at2759"/>
<dbReference type="Proteomes" id="UP000244855">
    <property type="component" value="Unassembled WGS sequence"/>
</dbReference>